<evidence type="ECO:0000256" key="12">
    <source>
        <dbReference type="ARBA" id="ARBA00023288"/>
    </source>
</evidence>
<keyword evidence="11 13" id="KW-0998">Cell outer membrane</keyword>
<dbReference type="Gene3D" id="2.50.20.10">
    <property type="entry name" value="Lipoprotein localisation LolA/LolB/LppX"/>
    <property type="match status" value="1"/>
</dbReference>
<dbReference type="GO" id="GO:0015031">
    <property type="term" value="P:protein transport"/>
    <property type="evidence" value="ECO:0007669"/>
    <property type="project" value="UniProtKB-KW"/>
</dbReference>
<keyword evidence="7 13" id="KW-0653">Protein transport</keyword>
<dbReference type="EMBL" id="FUYB01000022">
    <property type="protein sequence ID" value="SKA92521.1"/>
    <property type="molecule type" value="Genomic_DNA"/>
</dbReference>
<evidence type="ECO:0000313" key="16">
    <source>
        <dbReference type="Proteomes" id="UP000190460"/>
    </source>
</evidence>
<feature type="chain" id="PRO_5012594633" description="Outer-membrane lipoprotein LolB" evidence="14">
    <location>
        <begin position="24"/>
        <end position="212"/>
    </location>
</feature>
<evidence type="ECO:0000256" key="10">
    <source>
        <dbReference type="ARBA" id="ARBA00023186"/>
    </source>
</evidence>
<dbReference type="RefSeq" id="WP_078923829.1">
    <property type="nucleotide sequence ID" value="NZ_FUYB01000022.1"/>
</dbReference>
<comment type="subunit">
    <text evidence="3 13">Monomer.</text>
</comment>
<sequence length="212" mass="23592">MKQVYLALLCTSALVLTACSSQPKPTTSGSVMKAANPEAAWAERQRVLAQMQQWQLKGRVGLQLREQSWSFGLDWAQRNSRQYEMQIQNPLTGGLMATVLETGSQVTLKAADGKVYQDTDAERLLARQLKMNLPLKNLQYWARGLPSPNVAVDAVKLDAAGRPTRLQQAGWVVDYASYEGNGTQALPSKIQLEKASERVKAKLVAKEWKTRF</sequence>
<dbReference type="GO" id="GO:0044874">
    <property type="term" value="P:lipoprotein localization to outer membrane"/>
    <property type="evidence" value="ECO:0007669"/>
    <property type="project" value="UniProtKB-UniRule"/>
</dbReference>
<evidence type="ECO:0000256" key="1">
    <source>
        <dbReference type="ARBA" id="ARBA00004459"/>
    </source>
</evidence>
<dbReference type="OrthoDB" id="9797618at2"/>
<name>A0A1T4XTY7_9GAMM</name>
<comment type="function">
    <text evidence="13">Plays a critical role in the incorporation of lipoproteins in the outer membrane after they are released by the LolA protein.</text>
</comment>
<evidence type="ECO:0000256" key="7">
    <source>
        <dbReference type="ARBA" id="ARBA00022927"/>
    </source>
</evidence>
<evidence type="ECO:0000256" key="6">
    <source>
        <dbReference type="ARBA" id="ARBA00022729"/>
    </source>
</evidence>
<dbReference type="PROSITE" id="PS51257">
    <property type="entry name" value="PROKAR_LIPOPROTEIN"/>
    <property type="match status" value="1"/>
</dbReference>
<evidence type="ECO:0000256" key="2">
    <source>
        <dbReference type="ARBA" id="ARBA00009696"/>
    </source>
</evidence>
<evidence type="ECO:0000256" key="11">
    <source>
        <dbReference type="ARBA" id="ARBA00023237"/>
    </source>
</evidence>
<dbReference type="Proteomes" id="UP000190460">
    <property type="component" value="Unassembled WGS sequence"/>
</dbReference>
<dbReference type="AlphaFoldDB" id="A0A1T4XTY7"/>
<keyword evidence="9 13" id="KW-0564">Palmitate</keyword>
<keyword evidence="12 13" id="KW-0449">Lipoprotein</keyword>
<accession>A0A1T4XTY7</accession>
<evidence type="ECO:0000256" key="4">
    <source>
        <dbReference type="ARBA" id="ARBA00016202"/>
    </source>
</evidence>
<dbReference type="GO" id="GO:0009279">
    <property type="term" value="C:cell outer membrane"/>
    <property type="evidence" value="ECO:0007669"/>
    <property type="project" value="UniProtKB-SubCell"/>
</dbReference>
<keyword evidence="16" id="KW-1185">Reference proteome</keyword>
<evidence type="ECO:0000256" key="3">
    <source>
        <dbReference type="ARBA" id="ARBA00011245"/>
    </source>
</evidence>
<dbReference type="STRING" id="92487.SAMN02745130_03387"/>
<protein>
    <recommendedName>
        <fullName evidence="4 13">Outer-membrane lipoprotein LolB</fullName>
    </recommendedName>
</protein>
<evidence type="ECO:0000256" key="9">
    <source>
        <dbReference type="ARBA" id="ARBA00023139"/>
    </source>
</evidence>
<keyword evidence="10 13" id="KW-0143">Chaperone</keyword>
<evidence type="ECO:0000256" key="8">
    <source>
        <dbReference type="ARBA" id="ARBA00023136"/>
    </source>
</evidence>
<dbReference type="InterPro" id="IPR029046">
    <property type="entry name" value="LolA/LolB/LppX"/>
</dbReference>
<comment type="subcellular location">
    <subcellularLocation>
        <location evidence="1 13">Cell outer membrane</location>
        <topology evidence="1 13">Lipid-anchor</topology>
    </subcellularLocation>
</comment>
<comment type="similarity">
    <text evidence="2 13">Belongs to the LolB family.</text>
</comment>
<proteinExistence type="inferred from homology"/>
<reference evidence="15 16" key="1">
    <citation type="submission" date="2017-02" db="EMBL/GenBank/DDBJ databases">
        <authorList>
            <person name="Peterson S.W."/>
        </authorList>
    </citation>
    <scope>NUCLEOTIDE SEQUENCE [LARGE SCALE GENOMIC DNA]</scope>
    <source>
        <strain evidence="15 16">ATCC 49788</strain>
    </source>
</reference>
<feature type="signal peptide" evidence="14">
    <location>
        <begin position="1"/>
        <end position="23"/>
    </location>
</feature>
<organism evidence="15 16">
    <name type="scientific">Thiothrix eikelboomii</name>
    <dbReference type="NCBI Taxonomy" id="92487"/>
    <lineage>
        <taxon>Bacteria</taxon>
        <taxon>Pseudomonadati</taxon>
        <taxon>Pseudomonadota</taxon>
        <taxon>Gammaproteobacteria</taxon>
        <taxon>Thiotrichales</taxon>
        <taxon>Thiotrichaceae</taxon>
        <taxon>Thiothrix</taxon>
    </lineage>
</organism>
<dbReference type="HAMAP" id="MF_00233">
    <property type="entry name" value="LolB"/>
    <property type="match status" value="1"/>
</dbReference>
<evidence type="ECO:0000313" key="15">
    <source>
        <dbReference type="EMBL" id="SKA92521.1"/>
    </source>
</evidence>
<keyword evidence="5 13" id="KW-0813">Transport</keyword>
<dbReference type="SUPFAM" id="SSF89392">
    <property type="entry name" value="Prokaryotic lipoproteins and lipoprotein localization factors"/>
    <property type="match status" value="1"/>
</dbReference>
<dbReference type="InterPro" id="IPR004565">
    <property type="entry name" value="OM_lipoprot_LolB"/>
</dbReference>
<gene>
    <name evidence="13" type="primary">lolB</name>
    <name evidence="15" type="ORF">SAMN02745130_03387</name>
</gene>
<evidence type="ECO:0000256" key="14">
    <source>
        <dbReference type="SAM" id="SignalP"/>
    </source>
</evidence>
<evidence type="ECO:0000256" key="13">
    <source>
        <dbReference type="HAMAP-Rule" id="MF_00233"/>
    </source>
</evidence>
<keyword evidence="6 13" id="KW-0732">Signal</keyword>
<dbReference type="NCBIfam" id="TIGR00548">
    <property type="entry name" value="lolB"/>
    <property type="match status" value="1"/>
</dbReference>
<dbReference type="CDD" id="cd16326">
    <property type="entry name" value="LolB"/>
    <property type="match status" value="1"/>
</dbReference>
<dbReference type="Pfam" id="PF03550">
    <property type="entry name" value="LolB"/>
    <property type="match status" value="1"/>
</dbReference>
<keyword evidence="8 13" id="KW-0472">Membrane</keyword>
<evidence type="ECO:0000256" key="5">
    <source>
        <dbReference type="ARBA" id="ARBA00022448"/>
    </source>
</evidence>